<name>A0A8J1TBS3_OWEFU</name>
<accession>A0A8J1TBS3</accession>
<gene>
    <name evidence="1" type="ORF">OFUS_LOCUS23337</name>
</gene>
<reference evidence="1" key="1">
    <citation type="submission" date="2022-03" db="EMBL/GenBank/DDBJ databases">
        <authorList>
            <person name="Martin C."/>
        </authorList>
    </citation>
    <scope>NUCLEOTIDE SEQUENCE</scope>
</reference>
<keyword evidence="2" id="KW-1185">Reference proteome</keyword>
<dbReference type="InterPro" id="IPR048367">
    <property type="entry name" value="TNP-like_RNaseH_C"/>
</dbReference>
<dbReference type="Pfam" id="PF21787">
    <property type="entry name" value="TNP-like_RNaseH_N"/>
    <property type="match status" value="1"/>
</dbReference>
<proteinExistence type="predicted"/>
<sequence>MKTDITINNEIVYKRLTIYHDKTYKIYIHQNNVTSSISNSSVPAKLDTEALIRSILRFIEKMHICPGFVQENSINDVSNLSHECYNQEGYIDSTRYRSNNCHYVSKTMAPTARWTEKCKECEKEKNKLRCKLKRKRKRDKNPKGINEKFINCALRDNDTNLKLLKIKQQQHRIATRSATYHKQKHKILKNKLVELSDADHRDLRSIVAHIKTQNADINLYPNDEKKQIMLEQQLLHTNEKNNKWEPQLIEFCLQIWHRSKGAYADIHGSGFLTLPSGRHLRLISNRNRQKPGVNSGTLAHMKASAVARELPPHGYTGILLFDEMMIQGSLEMVRKGSQYQLCGLVDQGQFHKDMVNLQKGSDILETASHILQFKFLSIEKFVYPVAWWPTKNVDPESLFTHHWDCVSGLLEYGFSTRGSLCDGGQANRDFIKAHFKNEDDVIECQFTTKNLYTGEDFVFIMDPSHLFKKIRNGVSKSYVTNSPRRYEIDGKMILWSHFKEAYTFDKSSTAIATNRRLTDTHFNPSSKEKMRNHLAYEVLDKDMLYLMQLYSKSTSEVEMTVEFLKQTSLLLKNFLSPSPILTKSDVRLAENDAILQWFTMWKEKTAGLTKYTPKERAKAFLPDKTFFDLQSYVLGFKRYCHMIIDTHNGAGAIPKQTNQDRLENLFGIIRAANGQNNNPTVAGYGPSLNAAVQMGEYRCKRGNAS</sequence>
<dbReference type="EMBL" id="CAIIXF020000011">
    <property type="protein sequence ID" value="CAH1799311.1"/>
    <property type="molecule type" value="Genomic_DNA"/>
</dbReference>
<dbReference type="Pfam" id="PF21789">
    <property type="entry name" value="TNP-like_RNaseH_C"/>
    <property type="match status" value="1"/>
</dbReference>
<dbReference type="InterPro" id="IPR048365">
    <property type="entry name" value="TNP-like_RNaseH_N"/>
</dbReference>
<evidence type="ECO:0000313" key="1">
    <source>
        <dbReference type="EMBL" id="CAH1799311.1"/>
    </source>
</evidence>
<dbReference type="AlphaFoldDB" id="A0A8J1TBS3"/>
<protein>
    <submittedName>
        <fullName evidence="1">Uncharacterized protein</fullName>
    </submittedName>
</protein>
<evidence type="ECO:0000313" key="2">
    <source>
        <dbReference type="Proteomes" id="UP000749559"/>
    </source>
</evidence>
<organism evidence="1 2">
    <name type="scientific">Owenia fusiformis</name>
    <name type="common">Polychaete worm</name>
    <dbReference type="NCBI Taxonomy" id="6347"/>
    <lineage>
        <taxon>Eukaryota</taxon>
        <taxon>Metazoa</taxon>
        <taxon>Spiralia</taxon>
        <taxon>Lophotrochozoa</taxon>
        <taxon>Annelida</taxon>
        <taxon>Polychaeta</taxon>
        <taxon>Sedentaria</taxon>
        <taxon>Canalipalpata</taxon>
        <taxon>Sabellida</taxon>
        <taxon>Oweniida</taxon>
        <taxon>Oweniidae</taxon>
        <taxon>Owenia</taxon>
    </lineage>
</organism>
<dbReference type="OrthoDB" id="6129029at2759"/>
<dbReference type="Proteomes" id="UP000749559">
    <property type="component" value="Unassembled WGS sequence"/>
</dbReference>
<comment type="caution">
    <text evidence="1">The sequence shown here is derived from an EMBL/GenBank/DDBJ whole genome shotgun (WGS) entry which is preliminary data.</text>
</comment>